<proteinExistence type="predicted"/>
<gene>
    <name evidence="2" type="ORF">AV649_17095</name>
</gene>
<protein>
    <submittedName>
        <fullName evidence="2">Uncharacterized protein</fullName>
    </submittedName>
</protein>
<feature type="region of interest" description="Disordered" evidence="1">
    <location>
        <begin position="89"/>
        <end position="125"/>
    </location>
</feature>
<dbReference type="Proteomes" id="UP000076510">
    <property type="component" value="Unassembled WGS sequence"/>
</dbReference>
<sequence length="125" mass="13884">MMLFTLPSGTPAPHASFHQTGHQVPNQQEKDIQAYIEGTSISETTSEKDIPLSTDMCSVAPDSRMNMARLERKKPMTISVTARPTETFIISPAMTPSRTNSSGYHTSNADHRQSHFLSPTHLFPR</sequence>
<reference evidence="3" key="1">
    <citation type="submission" date="2016-01" db="EMBL/GenBank/DDBJ databases">
        <title>Whole genome sequencing of Bhargavaea cecembensis T14.</title>
        <authorList>
            <person name="Hong K.W."/>
        </authorList>
    </citation>
    <scope>NUCLEOTIDE SEQUENCE [LARGE SCALE GENOMIC DNA]</scope>
    <source>
        <strain evidence="3">M19</strain>
    </source>
</reference>
<dbReference type="AlphaFoldDB" id="A0A163LUM2"/>
<feature type="compositionally biased region" description="Polar residues" evidence="1">
    <location>
        <begin position="94"/>
        <end position="107"/>
    </location>
</feature>
<feature type="region of interest" description="Disordered" evidence="1">
    <location>
        <begin position="1"/>
        <end position="24"/>
    </location>
</feature>
<comment type="caution">
    <text evidence="2">The sequence shown here is derived from an EMBL/GenBank/DDBJ whole genome shotgun (WGS) entry which is preliminary data.</text>
</comment>
<dbReference type="EMBL" id="LQQY01000009">
    <property type="protein sequence ID" value="KZE51081.1"/>
    <property type="molecule type" value="Genomic_DNA"/>
</dbReference>
<evidence type="ECO:0000313" key="3">
    <source>
        <dbReference type="Proteomes" id="UP000076510"/>
    </source>
</evidence>
<name>A0A163LUM2_9BACI</name>
<evidence type="ECO:0000256" key="1">
    <source>
        <dbReference type="SAM" id="MobiDB-lite"/>
    </source>
</evidence>
<accession>A0A163LUM2</accession>
<organism evidence="2 3">
    <name type="scientific">Rossellomorea marisflavi</name>
    <dbReference type="NCBI Taxonomy" id="189381"/>
    <lineage>
        <taxon>Bacteria</taxon>
        <taxon>Bacillati</taxon>
        <taxon>Bacillota</taxon>
        <taxon>Bacilli</taxon>
        <taxon>Bacillales</taxon>
        <taxon>Bacillaceae</taxon>
        <taxon>Rossellomorea</taxon>
    </lineage>
</organism>
<evidence type="ECO:0000313" key="2">
    <source>
        <dbReference type="EMBL" id="KZE51081.1"/>
    </source>
</evidence>